<dbReference type="GeneID" id="29981779"/>
<keyword evidence="1" id="KW-0539">Nucleus</keyword>
<proteinExistence type="predicted"/>
<accession>A0A2P4ZJY8</accession>
<name>A0A2P4ZJY8_9HYPO</name>
<evidence type="ECO:0000313" key="4">
    <source>
        <dbReference type="Proteomes" id="UP000054821"/>
    </source>
</evidence>
<dbReference type="AlphaFoldDB" id="A0A2P4ZJY8"/>
<feature type="domain" description="Zn(2)-C6 fungal-type" evidence="2">
    <location>
        <begin position="14"/>
        <end position="43"/>
    </location>
</feature>
<evidence type="ECO:0000256" key="1">
    <source>
        <dbReference type="ARBA" id="ARBA00023242"/>
    </source>
</evidence>
<organism evidence="3 4">
    <name type="scientific">Trichoderma gamsii</name>
    <dbReference type="NCBI Taxonomy" id="398673"/>
    <lineage>
        <taxon>Eukaryota</taxon>
        <taxon>Fungi</taxon>
        <taxon>Dikarya</taxon>
        <taxon>Ascomycota</taxon>
        <taxon>Pezizomycotina</taxon>
        <taxon>Sordariomycetes</taxon>
        <taxon>Hypocreomycetidae</taxon>
        <taxon>Hypocreales</taxon>
        <taxon>Hypocreaceae</taxon>
        <taxon>Trichoderma</taxon>
    </lineage>
</organism>
<dbReference type="GO" id="GO:0008270">
    <property type="term" value="F:zinc ion binding"/>
    <property type="evidence" value="ECO:0007669"/>
    <property type="project" value="InterPro"/>
</dbReference>
<evidence type="ECO:0000313" key="3">
    <source>
        <dbReference type="EMBL" id="PON24607.1"/>
    </source>
</evidence>
<dbReference type="RefSeq" id="XP_024405361.1">
    <property type="nucleotide sequence ID" value="XM_024549887.1"/>
</dbReference>
<dbReference type="Proteomes" id="UP000054821">
    <property type="component" value="Unassembled WGS sequence"/>
</dbReference>
<dbReference type="PROSITE" id="PS50048">
    <property type="entry name" value="ZN2_CY6_FUNGAL_2"/>
    <property type="match status" value="1"/>
</dbReference>
<gene>
    <name evidence="3" type="ORF">TGAM01_v206537</name>
</gene>
<dbReference type="PANTHER" id="PTHR38111:SF11">
    <property type="entry name" value="TRANSCRIPTION FACTOR DOMAIN-CONTAINING PROTEIN-RELATED"/>
    <property type="match status" value="1"/>
</dbReference>
<comment type="caution">
    <text evidence="3">The sequence shown here is derived from an EMBL/GenBank/DDBJ whole genome shotgun (WGS) entry which is preliminary data.</text>
</comment>
<dbReference type="InterPro" id="IPR053178">
    <property type="entry name" value="Osmoadaptation_assoc"/>
</dbReference>
<reference evidence="3 4" key="1">
    <citation type="journal article" date="2016" name="Genome Announc.">
        <title>Draft Whole-Genome Sequence of Trichoderma gamsii T6085, a Promising Biocontrol Agent of Fusarium Head Blight on Wheat.</title>
        <authorList>
            <person name="Baroncelli R."/>
            <person name="Zapparata A."/>
            <person name="Piaggeschi G."/>
            <person name="Sarrocco S."/>
            <person name="Vannacci G."/>
        </authorList>
    </citation>
    <scope>NUCLEOTIDE SEQUENCE [LARGE SCALE GENOMIC DNA]</scope>
    <source>
        <strain evidence="3 4">T6085</strain>
    </source>
</reference>
<dbReference type="GO" id="GO:0000981">
    <property type="term" value="F:DNA-binding transcription factor activity, RNA polymerase II-specific"/>
    <property type="evidence" value="ECO:0007669"/>
    <property type="project" value="InterPro"/>
</dbReference>
<keyword evidence="4" id="KW-1185">Reference proteome</keyword>
<dbReference type="EMBL" id="JPDN02000022">
    <property type="protein sequence ID" value="PON24607.1"/>
    <property type="molecule type" value="Genomic_DNA"/>
</dbReference>
<sequence length="598" mass="66434">MSAIVVRRPPRSKGCKQCISRRVKCDERPGCCKQCARFGLSCSGAIRGAVFLDMTEKVSHSMLKPKKKRKKKTTGTQKATEDLGYEFVTGDEIATCYVSMEESSCSTTSPSSYGPMAESEDSSLDLCQSGDEDRGGMFQSGMMDTSINGLSFPLGSDQFSNSGVLDYDASIPPALVTSAYDEYCFVSKFTQTLTSSRRNYSTLRPESWIPKLPYLVATNSLPCPLKYALHAVALLYHAVTRDSRAERPAIRYYLAGIESYRSVVLGSQARQSPTTSVSEENTDSEMPPSSDIVAICGPVLFSFYEALQDAGSDAELLHHSMAIEMLQARGPAKCVDGLAHIVMRSTRVKEAFHSIMQNRSASFSSPEWLSIPFHKKHKICYDKLIDILLSFTMTLRLPNMNQKGAKLRNSIHRIHDLPTSRKNKIEERVMMLQEQLQRWWSEFRDEHFKIIAQNSGSSPVVDAAYVAADSPSSVLLLSGPWMVANNETLTSSMVSIYSGIHIILHSILFIISVSKPPGSIRPNGQSEVDNHRAAISMYAASVFNAALYLNMVNPFCGDAARTRFSINIVSQFALEDSQRDEAQRMLCQWKLRDTTPPR</sequence>
<dbReference type="PANTHER" id="PTHR38111">
    <property type="entry name" value="ZN(2)-C6 FUNGAL-TYPE DOMAIN-CONTAINING PROTEIN-RELATED"/>
    <property type="match status" value="1"/>
</dbReference>
<protein>
    <recommendedName>
        <fullName evidence="2">Zn(2)-C6 fungal-type domain-containing protein</fullName>
    </recommendedName>
</protein>
<dbReference type="InterPro" id="IPR001138">
    <property type="entry name" value="Zn2Cys6_DnaBD"/>
</dbReference>
<dbReference type="InterPro" id="IPR036864">
    <property type="entry name" value="Zn2-C6_fun-type_DNA-bd_sf"/>
</dbReference>
<evidence type="ECO:0000259" key="2">
    <source>
        <dbReference type="PROSITE" id="PS50048"/>
    </source>
</evidence>
<dbReference type="SUPFAM" id="SSF57701">
    <property type="entry name" value="Zn2/Cys6 DNA-binding domain"/>
    <property type="match status" value="1"/>
</dbReference>